<accession>A0ABR9PDT9</accession>
<feature type="domain" description="Peptidase S1" evidence="4">
    <location>
        <begin position="47"/>
        <end position="279"/>
    </location>
</feature>
<dbReference type="InterPro" id="IPR043504">
    <property type="entry name" value="Peptidase_S1_PA_chymotrypsin"/>
</dbReference>
<proteinExistence type="inferred from homology"/>
<evidence type="ECO:0000313" key="5">
    <source>
        <dbReference type="EMBL" id="MBE3001974.1"/>
    </source>
</evidence>
<dbReference type="SUPFAM" id="SSF50494">
    <property type="entry name" value="Trypsin-like serine proteases"/>
    <property type="match status" value="1"/>
</dbReference>
<evidence type="ECO:0000256" key="2">
    <source>
        <dbReference type="ARBA" id="ARBA00023157"/>
    </source>
</evidence>
<evidence type="ECO:0000256" key="3">
    <source>
        <dbReference type="SAM" id="Phobius"/>
    </source>
</evidence>
<comment type="similarity">
    <text evidence="1">Belongs to the peptidase S1 family.</text>
</comment>
<feature type="transmembrane region" description="Helical" evidence="3">
    <location>
        <begin position="21"/>
        <end position="42"/>
    </location>
</feature>
<dbReference type="SMART" id="SM00020">
    <property type="entry name" value="Tryp_SPc"/>
    <property type="match status" value="1"/>
</dbReference>
<keyword evidence="3" id="KW-0472">Membrane</keyword>
<dbReference type="GO" id="GO:0006508">
    <property type="term" value="P:proteolysis"/>
    <property type="evidence" value="ECO:0007669"/>
    <property type="project" value="UniProtKB-KW"/>
</dbReference>
<dbReference type="PROSITE" id="PS00134">
    <property type="entry name" value="TRYPSIN_HIS"/>
    <property type="match status" value="1"/>
</dbReference>
<comment type="caution">
    <text evidence="5">The sequence shown here is derived from an EMBL/GenBank/DDBJ whole genome shotgun (WGS) entry which is preliminary data.</text>
</comment>
<gene>
    <name evidence="5" type="ORF">IDM40_25235</name>
</gene>
<dbReference type="PANTHER" id="PTHR24276:SF98">
    <property type="entry name" value="FI18310P1-RELATED"/>
    <property type="match status" value="1"/>
</dbReference>
<dbReference type="EMBL" id="JADBGI010000031">
    <property type="protein sequence ID" value="MBE3001974.1"/>
    <property type="molecule type" value="Genomic_DNA"/>
</dbReference>
<organism evidence="5 6">
    <name type="scientific">Nocardiopsis coralli</name>
    <dbReference type="NCBI Taxonomy" id="2772213"/>
    <lineage>
        <taxon>Bacteria</taxon>
        <taxon>Bacillati</taxon>
        <taxon>Actinomycetota</taxon>
        <taxon>Actinomycetes</taxon>
        <taxon>Streptosporangiales</taxon>
        <taxon>Nocardiopsidaceae</taxon>
        <taxon>Nocardiopsis</taxon>
    </lineage>
</organism>
<keyword evidence="3" id="KW-1133">Transmembrane helix</keyword>
<name>A0ABR9PDT9_9ACTN</name>
<dbReference type="PRINTS" id="PR00722">
    <property type="entry name" value="CHYMOTRYPSIN"/>
</dbReference>
<dbReference type="PANTHER" id="PTHR24276">
    <property type="entry name" value="POLYSERASE-RELATED"/>
    <property type="match status" value="1"/>
</dbReference>
<keyword evidence="6" id="KW-1185">Reference proteome</keyword>
<sequence>MFDIPKAPARPANARPRRTSALVGAAGAIGAGAFLGATALAVQAGAVINGEDATETYSFMTAVYDDSGNHYCGGALVDEEWVLTAAHCVMVDDMSVRVGSTDQFEGGTERGVAEAVEHPDFEAEDVSEDPDYEFSQFLLRNDLALLKLDAPVEEEPIELAAERAEPGDAVRAMGWGMVDEIGEADKPATLQQLDSEIVPADRCAEMDPESDQCSEHPTEEAQLCMSDSGGPIVRGEEGDWELVGVVSRDGDFEENPQCVGPMVLTDGVTHADWVESTVAGDGV</sequence>
<dbReference type="PROSITE" id="PS50240">
    <property type="entry name" value="TRYPSIN_DOM"/>
    <property type="match status" value="1"/>
</dbReference>
<keyword evidence="5" id="KW-0645">Protease</keyword>
<dbReference type="GO" id="GO:0008233">
    <property type="term" value="F:peptidase activity"/>
    <property type="evidence" value="ECO:0007669"/>
    <property type="project" value="UniProtKB-KW"/>
</dbReference>
<dbReference type="InterPro" id="IPR018114">
    <property type="entry name" value="TRYPSIN_HIS"/>
</dbReference>
<keyword evidence="2" id="KW-1015">Disulfide bond</keyword>
<keyword evidence="3" id="KW-0812">Transmembrane</keyword>
<dbReference type="InterPro" id="IPR050430">
    <property type="entry name" value="Peptidase_S1"/>
</dbReference>
<dbReference type="Pfam" id="PF00089">
    <property type="entry name" value="Trypsin"/>
    <property type="match status" value="1"/>
</dbReference>
<protein>
    <submittedName>
        <fullName evidence="5">Serine protease</fullName>
    </submittedName>
</protein>
<dbReference type="Proteomes" id="UP000806528">
    <property type="component" value="Unassembled WGS sequence"/>
</dbReference>
<dbReference type="RefSeq" id="WP_193124567.1">
    <property type="nucleotide sequence ID" value="NZ_JADBGI010000031.1"/>
</dbReference>
<evidence type="ECO:0000256" key="1">
    <source>
        <dbReference type="ARBA" id="ARBA00007664"/>
    </source>
</evidence>
<dbReference type="Gene3D" id="2.40.10.10">
    <property type="entry name" value="Trypsin-like serine proteases"/>
    <property type="match status" value="1"/>
</dbReference>
<keyword evidence="5" id="KW-0378">Hydrolase</keyword>
<evidence type="ECO:0000259" key="4">
    <source>
        <dbReference type="PROSITE" id="PS50240"/>
    </source>
</evidence>
<evidence type="ECO:0000313" key="6">
    <source>
        <dbReference type="Proteomes" id="UP000806528"/>
    </source>
</evidence>
<dbReference type="InterPro" id="IPR001314">
    <property type="entry name" value="Peptidase_S1A"/>
</dbReference>
<dbReference type="InterPro" id="IPR009003">
    <property type="entry name" value="Peptidase_S1_PA"/>
</dbReference>
<reference evidence="5 6" key="1">
    <citation type="submission" date="2020-09" db="EMBL/GenBank/DDBJ databases">
        <title>Diversity and distribution of actinomycetes associated with coral in the coast of Hainan.</title>
        <authorList>
            <person name="Li F."/>
        </authorList>
    </citation>
    <scope>NUCLEOTIDE SEQUENCE [LARGE SCALE GENOMIC DNA]</scope>
    <source>
        <strain evidence="5 6">HNM0947</strain>
    </source>
</reference>
<dbReference type="InterPro" id="IPR001254">
    <property type="entry name" value="Trypsin_dom"/>
</dbReference>
<dbReference type="CDD" id="cd00190">
    <property type="entry name" value="Tryp_SPc"/>
    <property type="match status" value="1"/>
</dbReference>